<dbReference type="Gene3D" id="1.20.1250.20">
    <property type="entry name" value="MFS general substrate transporter like domains"/>
    <property type="match status" value="1"/>
</dbReference>
<comment type="caution">
    <text evidence="2">The sequence shown here is derived from an EMBL/GenBank/DDBJ whole genome shotgun (WGS) entry which is preliminary data.</text>
</comment>
<keyword evidence="1" id="KW-0812">Transmembrane</keyword>
<keyword evidence="1" id="KW-1133">Transmembrane helix</keyword>
<dbReference type="AlphaFoldDB" id="X0SZC3"/>
<dbReference type="Pfam" id="PF07690">
    <property type="entry name" value="MFS_1"/>
    <property type="match status" value="1"/>
</dbReference>
<dbReference type="SMART" id="SM00567">
    <property type="entry name" value="EZ_HEAT"/>
    <property type="match status" value="3"/>
</dbReference>
<dbReference type="InterPro" id="IPR004155">
    <property type="entry name" value="PBS_lyase_HEAT"/>
</dbReference>
<feature type="transmembrane region" description="Helical" evidence="1">
    <location>
        <begin position="5"/>
        <end position="22"/>
    </location>
</feature>
<feature type="transmembrane region" description="Helical" evidence="1">
    <location>
        <begin position="65"/>
        <end position="87"/>
    </location>
</feature>
<reference evidence="2" key="1">
    <citation type="journal article" date="2014" name="Front. Microbiol.">
        <title>High frequency of phylogenetically diverse reductive dehalogenase-homologous genes in deep subseafloor sedimentary metagenomes.</title>
        <authorList>
            <person name="Kawai M."/>
            <person name="Futagami T."/>
            <person name="Toyoda A."/>
            <person name="Takaki Y."/>
            <person name="Nishi S."/>
            <person name="Hori S."/>
            <person name="Arai W."/>
            <person name="Tsubouchi T."/>
            <person name="Morono Y."/>
            <person name="Uchiyama I."/>
            <person name="Ito T."/>
            <person name="Fujiyama A."/>
            <person name="Inagaki F."/>
            <person name="Takami H."/>
        </authorList>
    </citation>
    <scope>NUCLEOTIDE SEQUENCE</scope>
    <source>
        <strain evidence="2">Expedition CK06-06</strain>
    </source>
</reference>
<organism evidence="2">
    <name type="scientific">marine sediment metagenome</name>
    <dbReference type="NCBI Taxonomy" id="412755"/>
    <lineage>
        <taxon>unclassified sequences</taxon>
        <taxon>metagenomes</taxon>
        <taxon>ecological metagenomes</taxon>
    </lineage>
</organism>
<dbReference type="GO" id="GO:0022857">
    <property type="term" value="F:transmembrane transporter activity"/>
    <property type="evidence" value="ECO:0007669"/>
    <property type="project" value="InterPro"/>
</dbReference>
<dbReference type="InterPro" id="IPR036259">
    <property type="entry name" value="MFS_trans_sf"/>
</dbReference>
<dbReference type="Gene3D" id="1.25.10.10">
    <property type="entry name" value="Leucine-rich Repeat Variant"/>
    <property type="match status" value="1"/>
</dbReference>
<evidence type="ECO:0000256" key="1">
    <source>
        <dbReference type="SAM" id="Phobius"/>
    </source>
</evidence>
<evidence type="ECO:0000313" key="2">
    <source>
        <dbReference type="EMBL" id="GAF86538.1"/>
    </source>
</evidence>
<dbReference type="EMBL" id="BARS01016328">
    <property type="protein sequence ID" value="GAF86538.1"/>
    <property type="molecule type" value="Genomic_DNA"/>
</dbReference>
<accession>X0SZC3</accession>
<proteinExistence type="predicted"/>
<dbReference type="SUPFAM" id="SSF103473">
    <property type="entry name" value="MFS general substrate transporter"/>
    <property type="match status" value="1"/>
</dbReference>
<sequence length="281" mass="31223">SKPILEMIILPYALVPLSWILITPENSFLVPFIWLLDGFLFAGMFVATVNLLYGYVPTDARQPGYYACWSAMVNMGMGIGPFLGYLILDRLRGMEPVYLLGHGFVDIHFVFLGAALFILIPYLFISKVPDTKAVTPLYVFGQIIRGNPFRYAFNHYIFQSSKKEKSRRRAVKMMGLSKSPMAVSSLKDALRDVSPLVRKQAVIGLGDTHAPEATEPLIHEFENPDSELRVEAVRSLGKIHTAKSVNALVKALDDSDIQVRNAATLALGTVGGKNVKEELYL</sequence>
<dbReference type="PANTHER" id="PTHR12697">
    <property type="entry name" value="PBS LYASE HEAT-LIKE PROTEIN"/>
    <property type="match status" value="1"/>
</dbReference>
<dbReference type="SUPFAM" id="SSF48371">
    <property type="entry name" value="ARM repeat"/>
    <property type="match status" value="1"/>
</dbReference>
<feature type="transmembrane region" description="Helical" evidence="1">
    <location>
        <begin position="28"/>
        <end position="53"/>
    </location>
</feature>
<feature type="non-terminal residue" evidence="2">
    <location>
        <position position="281"/>
    </location>
</feature>
<protein>
    <submittedName>
        <fullName evidence="2">Uncharacterized protein</fullName>
    </submittedName>
</protein>
<dbReference type="InterPro" id="IPR016024">
    <property type="entry name" value="ARM-type_fold"/>
</dbReference>
<dbReference type="InterPro" id="IPR011701">
    <property type="entry name" value="MFS"/>
</dbReference>
<name>X0SZC3_9ZZZZ</name>
<feature type="non-terminal residue" evidence="2">
    <location>
        <position position="1"/>
    </location>
</feature>
<keyword evidence="1" id="KW-0472">Membrane</keyword>
<dbReference type="InterPro" id="IPR011989">
    <property type="entry name" value="ARM-like"/>
</dbReference>
<dbReference type="PANTHER" id="PTHR12697:SF5">
    <property type="entry name" value="DEOXYHYPUSINE HYDROXYLASE"/>
    <property type="match status" value="1"/>
</dbReference>
<gene>
    <name evidence="2" type="ORF">S01H1_26887</name>
</gene>
<dbReference type="Pfam" id="PF13646">
    <property type="entry name" value="HEAT_2"/>
    <property type="match status" value="1"/>
</dbReference>
<dbReference type="GO" id="GO:0016491">
    <property type="term" value="F:oxidoreductase activity"/>
    <property type="evidence" value="ECO:0007669"/>
    <property type="project" value="TreeGrafter"/>
</dbReference>
<feature type="transmembrane region" description="Helical" evidence="1">
    <location>
        <begin position="107"/>
        <end position="125"/>
    </location>
</feature>